<keyword evidence="6" id="KW-0808">Transferase</keyword>
<dbReference type="GO" id="GO:0004312">
    <property type="term" value="F:fatty acid synthase activity"/>
    <property type="evidence" value="ECO:0007669"/>
    <property type="project" value="TreeGrafter"/>
</dbReference>
<dbReference type="InterPro" id="IPR049552">
    <property type="entry name" value="PKS_DH_N"/>
</dbReference>
<dbReference type="InterPro" id="IPR057326">
    <property type="entry name" value="KR_dom"/>
</dbReference>
<dbReference type="SUPFAM" id="SSF51735">
    <property type="entry name" value="NAD(P)-binding Rossmann-fold domains"/>
    <property type="match status" value="2"/>
</dbReference>
<feature type="domain" description="Carrier" evidence="12">
    <location>
        <begin position="58"/>
        <end position="135"/>
    </location>
</feature>
<dbReference type="GeneID" id="301553251"/>
<keyword evidence="3" id="KW-0596">Phosphopantetheine</keyword>
<dbReference type="PATRIC" id="fig|669502.6.peg.128"/>
<dbReference type="CDD" id="cd08953">
    <property type="entry name" value="KR_2_SDR_x"/>
    <property type="match status" value="1"/>
</dbReference>
<dbReference type="InterPro" id="IPR014030">
    <property type="entry name" value="Ketoacyl_synth_N"/>
</dbReference>
<keyword evidence="7" id="KW-0677">Repeat</keyword>
<dbReference type="Gene3D" id="3.10.129.110">
    <property type="entry name" value="Polyketide synthase dehydratase"/>
    <property type="match status" value="2"/>
</dbReference>
<feature type="domain" description="Ketosynthase family 3 (KS3)" evidence="13">
    <location>
        <begin position="228"/>
        <end position="662"/>
    </location>
</feature>
<dbReference type="HOGENOM" id="CLU_224743_0_0_4"/>
<evidence type="ECO:0000259" key="13">
    <source>
        <dbReference type="PROSITE" id="PS52004"/>
    </source>
</evidence>
<dbReference type="SMART" id="SM00825">
    <property type="entry name" value="PKS_KS"/>
    <property type="match status" value="2"/>
</dbReference>
<dbReference type="SUPFAM" id="SSF47336">
    <property type="entry name" value="ACP-like"/>
    <property type="match status" value="3"/>
</dbReference>
<dbReference type="InterPro" id="IPR006162">
    <property type="entry name" value="Ppantetheine_attach_site"/>
</dbReference>
<keyword evidence="10" id="KW-0175">Coiled coil</keyword>
<evidence type="ECO:0000259" key="14">
    <source>
        <dbReference type="PROSITE" id="PS52019"/>
    </source>
</evidence>
<feature type="domain" description="Carrier" evidence="12">
    <location>
        <begin position="1655"/>
        <end position="1732"/>
    </location>
</feature>
<dbReference type="PANTHER" id="PTHR43775">
    <property type="entry name" value="FATTY ACID SYNTHASE"/>
    <property type="match status" value="1"/>
</dbReference>
<dbReference type="Gene3D" id="3.40.50.720">
    <property type="entry name" value="NAD(P)-binding Rossmann-like Domain"/>
    <property type="match status" value="2"/>
</dbReference>
<feature type="compositionally biased region" description="Basic residues" evidence="11">
    <location>
        <begin position="3517"/>
        <end position="3530"/>
    </location>
</feature>
<dbReference type="STRING" id="669502.SSDC_00655"/>
<dbReference type="Pfam" id="PF16197">
    <property type="entry name" value="KAsynt_C_assoc"/>
    <property type="match status" value="1"/>
</dbReference>
<feature type="coiled-coil region" evidence="10">
    <location>
        <begin position="25"/>
        <end position="57"/>
    </location>
</feature>
<dbReference type="FunFam" id="3.40.47.10:FF:000019">
    <property type="entry name" value="Polyketide synthase type I"/>
    <property type="match status" value="1"/>
</dbReference>
<comment type="subcellular location">
    <subcellularLocation>
        <location evidence="1">Cytoplasm</location>
    </subcellularLocation>
</comment>
<dbReference type="GO" id="GO:0071770">
    <property type="term" value="P:DIM/DIP cell wall layer assembly"/>
    <property type="evidence" value="ECO:0007669"/>
    <property type="project" value="TreeGrafter"/>
</dbReference>
<protein>
    <submittedName>
        <fullName evidence="15">Mixed type I polyketide synthase/non-ribosomal peptide synthetase, PedH-like protein</fullName>
    </submittedName>
</protein>
<evidence type="ECO:0000256" key="6">
    <source>
        <dbReference type="ARBA" id="ARBA00022679"/>
    </source>
</evidence>
<dbReference type="InterPro" id="IPR036736">
    <property type="entry name" value="ACP-like_sf"/>
</dbReference>
<dbReference type="Gene3D" id="3.30.70.3290">
    <property type="match status" value="1"/>
</dbReference>
<keyword evidence="5" id="KW-0597">Phosphoprotein</keyword>
<evidence type="ECO:0000313" key="16">
    <source>
        <dbReference type="Proteomes" id="UP000015216"/>
    </source>
</evidence>
<accession>S5R3Q9</accession>
<dbReference type="InterPro" id="IPR036291">
    <property type="entry name" value="NAD(P)-bd_dom_sf"/>
</dbReference>
<keyword evidence="4" id="KW-0963">Cytoplasm</keyword>
<dbReference type="InterPro" id="IPR049551">
    <property type="entry name" value="PKS_DH_C"/>
</dbReference>
<dbReference type="PROSITE" id="PS00606">
    <property type="entry name" value="KS3_1"/>
    <property type="match status" value="2"/>
</dbReference>
<dbReference type="RefSeq" id="WP_020915399.1">
    <property type="nucleotide sequence ID" value="NC_021885.1"/>
</dbReference>
<dbReference type="Pfam" id="PF02801">
    <property type="entry name" value="Ketoacyl-synt_C"/>
    <property type="match status" value="2"/>
</dbReference>
<dbReference type="Proteomes" id="UP000015216">
    <property type="component" value="Chromosome"/>
</dbReference>
<dbReference type="SMART" id="SM00822">
    <property type="entry name" value="PKS_KR"/>
    <property type="match status" value="2"/>
</dbReference>
<dbReference type="eggNOG" id="COG3321">
    <property type="taxonomic scope" value="Bacteria"/>
</dbReference>
<dbReference type="InterPro" id="IPR016039">
    <property type="entry name" value="Thiolase-like"/>
</dbReference>
<evidence type="ECO:0000256" key="11">
    <source>
        <dbReference type="SAM" id="MobiDB-lite"/>
    </source>
</evidence>
<dbReference type="eggNOG" id="COG4221">
    <property type="taxonomic scope" value="Bacteria"/>
</dbReference>
<feature type="region of interest" description="N-terminal hotdog fold" evidence="9">
    <location>
        <begin position="858"/>
        <end position="986"/>
    </location>
</feature>
<evidence type="ECO:0000256" key="5">
    <source>
        <dbReference type="ARBA" id="ARBA00022553"/>
    </source>
</evidence>
<dbReference type="GO" id="GO:0005886">
    <property type="term" value="C:plasma membrane"/>
    <property type="evidence" value="ECO:0007669"/>
    <property type="project" value="TreeGrafter"/>
</dbReference>
<feature type="region of interest" description="C-terminal hotdog fold" evidence="9">
    <location>
        <begin position="2683"/>
        <end position="2837"/>
    </location>
</feature>
<dbReference type="InterPro" id="IPR014031">
    <property type="entry name" value="Ketoacyl_synth_C"/>
</dbReference>
<dbReference type="Gene3D" id="1.10.1240.100">
    <property type="match status" value="1"/>
</dbReference>
<proteinExistence type="predicted"/>
<dbReference type="SMART" id="SM01294">
    <property type="entry name" value="PKS_PP_betabranch"/>
    <property type="match status" value="1"/>
</dbReference>
<dbReference type="SMART" id="SM00823">
    <property type="entry name" value="PKS_PP"/>
    <property type="match status" value="3"/>
</dbReference>
<evidence type="ECO:0000256" key="1">
    <source>
        <dbReference type="ARBA" id="ARBA00004496"/>
    </source>
</evidence>
<dbReference type="InterPro" id="IPR054514">
    <property type="entry name" value="RhiE-like_linker"/>
</dbReference>
<feature type="domain" description="PKS/mFAS DH" evidence="14">
    <location>
        <begin position="858"/>
        <end position="1179"/>
    </location>
</feature>
<evidence type="ECO:0000259" key="12">
    <source>
        <dbReference type="PROSITE" id="PS50075"/>
    </source>
</evidence>
<dbReference type="Pfam" id="PF08659">
    <property type="entry name" value="KR"/>
    <property type="match status" value="2"/>
</dbReference>
<feature type="domain" description="Ketosynthase family 3 (KS3)" evidence="13">
    <location>
        <begin position="1786"/>
        <end position="2224"/>
    </location>
</feature>
<dbReference type="Pfam" id="PF14765">
    <property type="entry name" value="PS-DH"/>
    <property type="match status" value="2"/>
</dbReference>
<comment type="caution">
    <text evidence="9">Lacks conserved residue(s) required for the propagation of feature annotation.</text>
</comment>
<dbReference type="GO" id="GO:0005737">
    <property type="term" value="C:cytoplasm"/>
    <property type="evidence" value="ECO:0007669"/>
    <property type="project" value="UniProtKB-SubCell"/>
</dbReference>
<evidence type="ECO:0000256" key="2">
    <source>
        <dbReference type="ARBA" id="ARBA00004792"/>
    </source>
</evidence>
<feature type="region of interest" description="Disordered" evidence="11">
    <location>
        <begin position="3432"/>
        <end position="3530"/>
    </location>
</feature>
<dbReference type="InterPro" id="IPR013968">
    <property type="entry name" value="PKS_KR"/>
</dbReference>
<dbReference type="CDD" id="cd00833">
    <property type="entry name" value="PKS"/>
    <property type="match status" value="2"/>
</dbReference>
<dbReference type="InterPro" id="IPR020806">
    <property type="entry name" value="PKS_PP-bd"/>
</dbReference>
<dbReference type="KEGG" id="ssdc:SSDC_00655"/>
<reference evidence="15 16" key="1">
    <citation type="journal article" date="2013" name="Curr. Biol.">
        <title>Defensive bacteriome symbiont with a drastically reduced genome.</title>
        <authorList>
            <person name="Nakabachi A."/>
            <person name="Ueoka R."/>
            <person name="Oshima K."/>
            <person name="Teta R."/>
            <person name="Mangoni A."/>
            <person name="Gurgui M."/>
            <person name="Oldham N.J."/>
            <person name="van Echten-Deckert G."/>
            <person name="Okamura K."/>
            <person name="Yamamoto K."/>
            <person name="Inoue H."/>
            <person name="Ohkuma M."/>
            <person name="Hongoh Y."/>
            <person name="Miyagishima S.Y."/>
            <person name="Hattori M."/>
            <person name="Piel J."/>
            <person name="Fukatsu T."/>
        </authorList>
    </citation>
    <scope>NUCLEOTIDE SEQUENCE [LARGE SCALE GENOMIC DNA]</scope>
    <source>
        <strain evidence="15 16">DC</strain>
    </source>
</reference>
<dbReference type="InterPro" id="IPR050091">
    <property type="entry name" value="PKS_NRPS_Biosynth_Enz"/>
</dbReference>
<dbReference type="InterPro" id="IPR049900">
    <property type="entry name" value="PKS_mFAS_DH"/>
</dbReference>
<dbReference type="PROSITE" id="PS52019">
    <property type="entry name" value="PKS_MFAS_DH"/>
    <property type="match status" value="2"/>
</dbReference>
<dbReference type="PROSITE" id="PS50075">
    <property type="entry name" value="CARRIER"/>
    <property type="match status" value="2"/>
</dbReference>
<dbReference type="InterPro" id="IPR020841">
    <property type="entry name" value="PKS_Beta-ketoAc_synthase_dom"/>
</dbReference>
<dbReference type="PROSITE" id="PS52004">
    <property type="entry name" value="KS3_2"/>
    <property type="match status" value="2"/>
</dbReference>
<dbReference type="GO" id="GO:0006633">
    <property type="term" value="P:fatty acid biosynthetic process"/>
    <property type="evidence" value="ECO:0007669"/>
    <property type="project" value="InterPro"/>
</dbReference>
<dbReference type="PANTHER" id="PTHR43775:SF37">
    <property type="entry name" value="SI:DKEY-61P9.11"/>
    <property type="match status" value="1"/>
</dbReference>
<dbReference type="Gene3D" id="3.40.47.10">
    <property type="match status" value="2"/>
</dbReference>
<dbReference type="GO" id="GO:0004315">
    <property type="term" value="F:3-oxoacyl-[acyl-carrier-protein] synthase activity"/>
    <property type="evidence" value="ECO:0007669"/>
    <property type="project" value="InterPro"/>
</dbReference>
<dbReference type="Pfam" id="PF00109">
    <property type="entry name" value="ketoacyl-synt"/>
    <property type="match status" value="2"/>
</dbReference>
<name>S5R3Q9_9PROT</name>
<dbReference type="PROSITE" id="PS00012">
    <property type="entry name" value="PHOSPHOPANTETHEINE"/>
    <property type="match status" value="1"/>
</dbReference>
<dbReference type="InterPro" id="IPR018201">
    <property type="entry name" value="Ketoacyl_synth_AS"/>
</dbReference>
<dbReference type="SUPFAM" id="SSF53901">
    <property type="entry name" value="Thiolase-like"/>
    <property type="match status" value="2"/>
</dbReference>
<feature type="active site" description="Proton donor; for dehydratase activity" evidence="9">
    <location>
        <position position="1079"/>
    </location>
</feature>
<evidence type="ECO:0000256" key="4">
    <source>
        <dbReference type="ARBA" id="ARBA00022490"/>
    </source>
</evidence>
<feature type="active site" description="Proton acceptor; for dehydratase activity" evidence="9">
    <location>
        <position position="887"/>
    </location>
</feature>
<gene>
    <name evidence="15" type="primary">dipO</name>
    <name evidence="15" type="ORF">SSDC_00655</name>
</gene>
<keyword evidence="16" id="KW-1185">Reference proteome</keyword>
<feature type="region of interest" description="Disordered" evidence="11">
    <location>
        <begin position="192"/>
        <end position="221"/>
    </location>
</feature>
<dbReference type="OrthoDB" id="9778690at2"/>
<evidence type="ECO:0000256" key="3">
    <source>
        <dbReference type="ARBA" id="ARBA00022450"/>
    </source>
</evidence>
<dbReference type="EMBL" id="CP003468">
    <property type="protein sequence ID" value="AGS06824.1"/>
    <property type="molecule type" value="Genomic_DNA"/>
</dbReference>
<evidence type="ECO:0000256" key="7">
    <source>
        <dbReference type="ARBA" id="ARBA00022737"/>
    </source>
</evidence>
<feature type="region of interest" description="N-terminal hotdog fold" evidence="9">
    <location>
        <begin position="2538"/>
        <end position="2666"/>
    </location>
</feature>
<feature type="domain" description="PKS/mFAS DH" evidence="14">
    <location>
        <begin position="2538"/>
        <end position="2837"/>
    </location>
</feature>
<sequence>MLSNFQDINIKMQQFLENEIVNSSRSNLRNDLKNNKKKIVTQNKEKLILNIKKKEKNSLYIYFYKKIANIVSKVLKIPLERMNMQENISRYGVDSIIVTEIIRCISNILNFPIAPTVFFEAKNIEELVNILFKRYRKKIKLYFFKKNKINQELKEKVNQEPEKQEIKENNTDIKDWINKFKFIINTSSDSINTSSDSINTSSDSINTSSDSINTSSDSINTSSDSIGYEPIAIISMEGIFPNSPNLQILEKNLRNENDCISEIPLSRWDWKKIFGDPQKGNFTNVKYGGFAPDIDKFDPIFFGMSPREAELMDPQHRLFIQCVWKLIESAGYAPKSLSGKKIGIFIGINLQDYAHMVNKSRKMDSLHLTSLGHMFCPNRLSFYLDIHGPSQVIDTACSSSLVALHRAILSIQHEECEMSIAGGANLIISPDMHIMYNKIGMISKDGRCKTFSKYADGYGRSDGIGVILLKSLKLAEKDNDNILAVIRGSSENHGGMSTSLTAPNPKSQAQLIIEAHNKAKSDPRSIGYIECHGTGTKLGDPIEVNGLKMAFEELFKINNISKSNINFCGLGSIKSNIGHTETSAGIAGVIKTVLSLRNSYLYKSIHSEDINPMIELEESPFYILQKGCFWKPPILNDNKLLRRAGVSSFGAGGSNAHIVIEEYIKNTTKYNFKIIDSDVLIILSAKNIDRLNDIIIEFFYFVKKILEKKKIVNLVDIAYTLQVGREEMSTRLAIIVNSISQLYLKLEQIYFSIKNKEKLENIISCYYGNLKKEKNIFFIKNKNFISDSDINDCFNNKNYKQLALWWIKGIKINWLKIYDNKKHKLHRVSLPTYVFSKKSYWIENLDNKKNIDYYLKSHTLLKNSISNLGKYYFSAKLTGKEFFLIDHMVMNKKILPGVMYLEMVCSAIKKITIKNISNQSIIQLKNIVWAQSFFVNENCSKILHMKMNQETNDQISYQIYSEQEKNNINERIIHSQGIAITKNMPIINDIDNINIDNLLENFTKIQLDTNFLLGNICYQIFNDMGINYGPTHQCLEKIYFSPKNEKKPPQVLAKLKLLKNIKENYKYSKKFMFHPGLVDSGLQACIGFMAYFGYINFDKKTNKVILNNKNIVSLPFALEYFILLSKPSTSLWVWIRYSKNSLFNSNIQKLDIDFYDKQGKVCICMRGLSSRSLKTNNLSKDFTALVYKPIWVRKDIKIDIKKNKIKNLSNFSIWSNHFIILCDFNNNFQKNIDEEIKKNIPLSKYFYLCIQQESIQDIYTTVSLHIFRKIRNILKSKLQGNILLQIVFIENEKSMFLNGLSGLLQSVNRENTKFHGQLIGLRDYDVSNLYSSKYIASIIYSNSVNKIYENKIRYSSIGREVFSWKELNFTSDERSIFSPLKENGIYLITGGNGGLGLLIAKFITHKINKGVVILCGRSFLNNKIQENINNLSIKNIKIKYYCLDINKKIEVEEFIKNIINKYNFINGIIHCAGLLMDNFIYKKSSSEFIKVLEPKVNGTIHLDEATKILNLDFFVLFSSISGSLGNAGQSDYATANSFLDIFSDYRNKLTLQNKRYGRTISINWPLWSNGGMKMQESVKNMMLKTSGIVEMPDIQGLNILYKVITLNISRIMVIYGISNRIRNYLEDINKKNIDSLFQENKSSSEINSNNINYNELRNCICKMLSKYISKLMKFSLEDIENDAQLSDYGFDSITFSDLANRLNRKYQLELTPTTFFEYPTINALSKLLSVQYYDKFIFKFGLKQKFIDKSVKLDKKLDVSNSIEKKEKLLSIYNNKLKNSPYNLLDNKIAIIGISGCFPMSQDIDEFWKNLLSGKDCISEIPLSRWDWKAIYGDPKKEANKTNIKWGGFINNIDTFDASFFNISPREAELMDPQHRLLMQYVWKAIEDAGYSPGSLSGSKTALFIGTASSGYGQLIANSNFTIDSYSATGVIDSIGPNRMSYFLNLHGPSEPVETACSSSLVAIHRALSAILIGDCEQAVVGGINLIVSPETQISFSKAGMLCEDGRCKTFSNKANGYVRGEGVGMLFLKKLSLAEKDGDHIYGVICGSSENHGGRSSSLTAPNPKAQTEVIKNAYIRANINPQSISYIEAHGTGTELGDPIEVNALKSAFSDLNKINNSEKFIKNSYCGIGSVKTNIGHLELAAGIAGVIKVLLQMKYKTLVKSLHCDKINPYITLKNSPFYLLHNNCKWKKLRDINGKKIPRRAGISSFGFGGVNAHLVIEEYSIKKEVFKYKSNSMALIVLSAKTIESLKEYAISLIKFITINNEISIKNKIYDHDNICKILSHIVHKYISNILNINKKEINFDDQLSQIGLDCIYGAILLEKLSKKFSIDISFNILLNDHSIISFVNAILLNYPNLYSIINKKYKKTQILNFNNHFKKIRNDINLFELAYTLQVGRDPMDHRLALTAISFDEILIKLQAFIDDRINDFQGLYLGRIKENKRIFSIFINDKEIQEALEKWMKCGKLTKLLEIWVLGMKISWEKLYGESCLYPKKPKRISIPGYPFAKKSYWIKKIEKNKIYDSDYKIAKKINKLHPLVHENISTFKYCKFRTFLTGKEFFLLDYSINETKILPNIVYLEMVCAATAISKDNYYKSSDVIEFHNITWINPFVFNTEKYIEIQLNKNINNTIKFKIISYSTLNNLDSSELQIHSKGFISYNNYNKYNLSYVDINLILNESDIQKFNSDQCYNLFKKFKLIHSPTYRNVYELYVSKKQVLAKLILPKIMSITLKKYILHPSIIGSALQCIIGLYLDKLNLTSIEKNYKELLLSFVIEDIYIFNSCTKLMWVHIYYDSINLAQEDIKKLNIDLCNENGIIHIKIKGYISNKFNFEDKEYKINYNNKKINQKNINNSINSILDKSDKNTDKLLYEKTIEYFKKIFSSLLKYPIDELDPNENIHSYGINSISIMELNIILEKKFGTLSKTLFFEFNTLNSLSNYFISSYHSKLIKLFNIKNNIKKNNIKKNNIKKNNIKKNNIKIKTSSLNKNYSNVITTLKWKKSSILSLPLNNVTNKKNYDIHVIFFTNEIIFIPGAICLSLFSIIKKIDYYFFDCAIKIFEYIQQNLINKNGRILFQIVIQNFKSKICSNIIFPIKFLHSISGILKTAHIENSNFFGQIIEITNQKNKDNFIKEIIQENSLMPFDQNIRYLNGKRYVLYFNKISSKKNAFPLFWKNDGIYLITGGMGKLGLIFAKEIINSTNNVTLILIGRSKLDLLQKEKLNSLKIRGAKIKYYSIDVTDQKSILELIKSINLKKKHGLNGILHCAGIIKNNLISKKNISEFKEILLVRALGAINLDIASRGINLDFMVLFSSISGVLGKYKYCDYSTANFFVNMYSEYRNQLSSSGLIESQINPIGRTLSINFPLCNNDKINIDNYNKKLVYKDIKIKKLNTENILSIFYYAMYTNYNHIIVLQGKLPYLRKLLPLNKKTTQKKSTKKLSDKKTTQKKSTKKLSDKKTTQKKSTKKLSDKKTTQKKSTKKLSDKKTTQKKSTKKLSDKKTTQKKSTKKLSDKKTTQKKSTKKLSKLNN</sequence>
<dbReference type="InterPro" id="IPR032821">
    <property type="entry name" value="PKS_assoc"/>
</dbReference>
<dbReference type="Pfam" id="PF21089">
    <property type="entry name" value="PKS_DH_N"/>
    <property type="match status" value="2"/>
</dbReference>
<comment type="pathway">
    <text evidence="2">Antibiotic biosynthesis.</text>
</comment>
<evidence type="ECO:0000256" key="8">
    <source>
        <dbReference type="ARBA" id="ARBA00054155"/>
    </source>
</evidence>
<dbReference type="Pfam" id="PF00550">
    <property type="entry name" value="PP-binding"/>
    <property type="match status" value="4"/>
</dbReference>
<dbReference type="GO" id="GO:0031177">
    <property type="term" value="F:phosphopantetheine binding"/>
    <property type="evidence" value="ECO:0007669"/>
    <property type="project" value="InterPro"/>
</dbReference>
<dbReference type="eggNOG" id="COG0236">
    <property type="taxonomic scope" value="Bacteria"/>
</dbReference>
<comment type="function">
    <text evidence="8">Involved in production of the polyketide antibiotic thailandamide.</text>
</comment>
<dbReference type="InterPro" id="IPR009081">
    <property type="entry name" value="PP-bd_ACP"/>
</dbReference>
<evidence type="ECO:0000256" key="9">
    <source>
        <dbReference type="PROSITE-ProRule" id="PRU01363"/>
    </source>
</evidence>
<dbReference type="Pfam" id="PF22336">
    <property type="entry name" value="RhiE-like_linker"/>
    <property type="match status" value="2"/>
</dbReference>
<evidence type="ECO:0000313" key="15">
    <source>
        <dbReference type="EMBL" id="AGS06824.1"/>
    </source>
</evidence>
<organism evidence="15 16">
    <name type="scientific">Candidatus Profftella armatura</name>
    <dbReference type="NCBI Taxonomy" id="669502"/>
    <lineage>
        <taxon>Bacteria</taxon>
        <taxon>Pseudomonadati</taxon>
        <taxon>Pseudomonadota</taxon>
        <taxon>Betaproteobacteria</taxon>
        <taxon>Candidatus Profftella</taxon>
    </lineage>
</organism>
<dbReference type="InterPro" id="IPR042104">
    <property type="entry name" value="PKS_dehydratase_sf"/>
</dbReference>
<evidence type="ECO:0000256" key="10">
    <source>
        <dbReference type="SAM" id="Coils"/>
    </source>
</evidence>
<feature type="region of interest" description="C-terminal hotdog fold" evidence="9">
    <location>
        <begin position="1009"/>
        <end position="1179"/>
    </location>
</feature>
<dbReference type="Gene3D" id="1.10.1200.10">
    <property type="entry name" value="ACP-like"/>
    <property type="match status" value="3"/>
</dbReference>